<proteinExistence type="predicted"/>
<dbReference type="SMART" id="SM00184">
    <property type="entry name" value="RING"/>
    <property type="match status" value="1"/>
</dbReference>
<dbReference type="SUPFAM" id="SSF57850">
    <property type="entry name" value="RING/U-box"/>
    <property type="match status" value="1"/>
</dbReference>
<evidence type="ECO:0000313" key="8">
    <source>
        <dbReference type="EMBL" id="CAF4375261.1"/>
    </source>
</evidence>
<accession>A0A815UKT0</accession>
<evidence type="ECO:0000313" key="9">
    <source>
        <dbReference type="Proteomes" id="UP000663829"/>
    </source>
</evidence>
<dbReference type="PROSITE" id="PS50089">
    <property type="entry name" value="ZF_RING_2"/>
    <property type="match status" value="1"/>
</dbReference>
<comment type="caution">
    <text evidence="6">The sequence shown here is derived from an EMBL/GenBank/DDBJ whole genome shotgun (WGS) entry which is preliminary data.</text>
</comment>
<dbReference type="Proteomes" id="UP000681722">
    <property type="component" value="Unassembled WGS sequence"/>
</dbReference>
<dbReference type="GO" id="GO:0006511">
    <property type="term" value="P:ubiquitin-dependent protein catabolic process"/>
    <property type="evidence" value="ECO:0007669"/>
    <property type="project" value="TreeGrafter"/>
</dbReference>
<feature type="domain" description="RING-type" evidence="4">
    <location>
        <begin position="204"/>
        <end position="245"/>
    </location>
</feature>
<dbReference type="OrthoDB" id="8062037at2759"/>
<dbReference type="EMBL" id="CAJOBC010088968">
    <property type="protein sequence ID" value="CAF4375261.1"/>
    <property type="molecule type" value="Genomic_DNA"/>
</dbReference>
<dbReference type="InterPro" id="IPR051826">
    <property type="entry name" value="E3_ubiquitin-ligase_domain"/>
</dbReference>
<dbReference type="Gene3D" id="3.30.40.10">
    <property type="entry name" value="Zinc/RING finger domain, C3HC4 (zinc finger)"/>
    <property type="match status" value="1"/>
</dbReference>
<evidence type="ECO:0000256" key="2">
    <source>
        <dbReference type="ARBA" id="ARBA00022833"/>
    </source>
</evidence>
<dbReference type="EMBL" id="CAJOBA010007223">
    <property type="protein sequence ID" value="CAF3796161.1"/>
    <property type="molecule type" value="Genomic_DNA"/>
</dbReference>
<dbReference type="EMBL" id="CAJNOQ010023425">
    <property type="protein sequence ID" value="CAF1515238.1"/>
    <property type="molecule type" value="Genomic_DNA"/>
</dbReference>
<evidence type="ECO:0000256" key="1">
    <source>
        <dbReference type="ARBA" id="ARBA00022771"/>
    </source>
</evidence>
<keyword evidence="1 3" id="KW-0479">Metal-binding</keyword>
<evidence type="ECO:0000256" key="3">
    <source>
        <dbReference type="PROSITE-ProRule" id="PRU00175"/>
    </source>
</evidence>
<dbReference type="AlphaFoldDB" id="A0A815UKT0"/>
<dbReference type="PANTHER" id="PTHR22765">
    <property type="entry name" value="RING FINGER AND PROTEASE ASSOCIATED DOMAIN-CONTAINING"/>
    <property type="match status" value="1"/>
</dbReference>
<gene>
    <name evidence="6" type="ORF">GPM918_LOCUS37295</name>
    <name evidence="5" type="ORF">OVA965_LOCUS15831</name>
    <name evidence="8" type="ORF">SRO942_LOCUS38057</name>
    <name evidence="7" type="ORF">TMI583_LOCUS15840</name>
</gene>
<dbReference type="Proteomes" id="UP000663829">
    <property type="component" value="Unassembled WGS sequence"/>
</dbReference>
<dbReference type="Proteomes" id="UP000682733">
    <property type="component" value="Unassembled WGS sequence"/>
</dbReference>
<keyword evidence="9" id="KW-1185">Reference proteome</keyword>
<name>A0A815UKT0_9BILA</name>
<keyword evidence="2" id="KW-0862">Zinc</keyword>
<organism evidence="6 9">
    <name type="scientific">Didymodactylos carnosus</name>
    <dbReference type="NCBI Taxonomy" id="1234261"/>
    <lineage>
        <taxon>Eukaryota</taxon>
        <taxon>Metazoa</taxon>
        <taxon>Spiralia</taxon>
        <taxon>Gnathifera</taxon>
        <taxon>Rotifera</taxon>
        <taxon>Eurotatoria</taxon>
        <taxon>Bdelloidea</taxon>
        <taxon>Philodinida</taxon>
        <taxon>Philodinidae</taxon>
        <taxon>Didymodactylos</taxon>
    </lineage>
</organism>
<dbReference type="GO" id="GO:0008270">
    <property type="term" value="F:zinc ion binding"/>
    <property type="evidence" value="ECO:0007669"/>
    <property type="project" value="UniProtKB-KW"/>
</dbReference>
<evidence type="ECO:0000259" key="4">
    <source>
        <dbReference type="PROSITE" id="PS50089"/>
    </source>
</evidence>
<dbReference type="PANTHER" id="PTHR22765:SF434">
    <property type="entry name" value="GB|AAD18119.1-RELATED"/>
    <property type="match status" value="1"/>
</dbReference>
<keyword evidence="1 3" id="KW-0863">Zinc-finger</keyword>
<sequence>MRTLLFIVVFVVMIFDFVIKCIRSLKKNNNLKIMNNSNRLEHVHPFINQLHVNITNNGRWGLKILFNNNSHQQWSNNNYSSTYPTFLIQTTPSSARNRPQTVIEVKLNEHNNPRSIIHEHNNIHYQQSNDIVSLQNGQVAIGSNYFLINHSNISRSSSPTIVINQQEIMTNAISNLQCEQILTADVIAQTLNYSDVKSHYHQSCPICLQDFCQTDILLQLVCKHLFHRECLLPWLCNNYRCPYCRFLIYIPPSSTNQITHVPPLAESSLLPQIFLIRHRTS</sequence>
<protein>
    <recommendedName>
        <fullName evidence="4">RING-type domain-containing protein</fullName>
    </recommendedName>
</protein>
<evidence type="ECO:0000313" key="6">
    <source>
        <dbReference type="EMBL" id="CAF1515238.1"/>
    </source>
</evidence>
<dbReference type="InterPro" id="IPR013083">
    <property type="entry name" value="Znf_RING/FYVE/PHD"/>
</dbReference>
<dbReference type="Proteomes" id="UP000677228">
    <property type="component" value="Unassembled WGS sequence"/>
</dbReference>
<dbReference type="EMBL" id="CAJNOK010007212">
    <property type="protein sequence ID" value="CAF1027793.1"/>
    <property type="molecule type" value="Genomic_DNA"/>
</dbReference>
<reference evidence="6" key="1">
    <citation type="submission" date="2021-02" db="EMBL/GenBank/DDBJ databases">
        <authorList>
            <person name="Nowell W R."/>
        </authorList>
    </citation>
    <scope>NUCLEOTIDE SEQUENCE</scope>
</reference>
<evidence type="ECO:0000313" key="7">
    <source>
        <dbReference type="EMBL" id="CAF3796161.1"/>
    </source>
</evidence>
<dbReference type="GO" id="GO:0061630">
    <property type="term" value="F:ubiquitin protein ligase activity"/>
    <property type="evidence" value="ECO:0007669"/>
    <property type="project" value="TreeGrafter"/>
</dbReference>
<evidence type="ECO:0000313" key="5">
    <source>
        <dbReference type="EMBL" id="CAF1027793.1"/>
    </source>
</evidence>
<dbReference type="Pfam" id="PF13639">
    <property type="entry name" value="zf-RING_2"/>
    <property type="match status" value="1"/>
</dbReference>
<dbReference type="InterPro" id="IPR001841">
    <property type="entry name" value="Znf_RING"/>
</dbReference>